<dbReference type="EMBL" id="OU015584">
    <property type="protein sequence ID" value="CAG5083322.1"/>
    <property type="molecule type" value="Genomic_DNA"/>
</dbReference>
<dbReference type="RefSeq" id="WP_258542386.1">
    <property type="nucleotide sequence ID" value="NZ_OU015584.1"/>
</dbReference>
<dbReference type="InterPro" id="IPR036583">
    <property type="entry name" value="23S_rRNA_IVS_sf"/>
</dbReference>
<evidence type="ECO:0000313" key="2">
    <source>
        <dbReference type="Proteomes" id="UP000683507"/>
    </source>
</evidence>
<dbReference type="PANTHER" id="PTHR38471">
    <property type="entry name" value="FOUR HELIX BUNDLE PROTEIN"/>
    <property type="match status" value="1"/>
</dbReference>
<evidence type="ECO:0000313" key="1">
    <source>
        <dbReference type="EMBL" id="CAG5083322.1"/>
    </source>
</evidence>
<accession>A0A916NBJ6</accession>
<sequence>MNNFKELNVWKEAIKLAGLVYELTNSFPSEEKFGICSQLQRAVVSVSANIAEGAGRNNKGEFYHFLGIARGSNSEVESLLYVSIEIGIVKEGEISELLELLNKINNMLYKLQTTLK</sequence>
<dbReference type="NCBIfam" id="TIGR02436">
    <property type="entry name" value="four helix bundle protein"/>
    <property type="match status" value="1"/>
</dbReference>
<dbReference type="KEGG" id="ptan:CRYO30217_02162"/>
<protein>
    <recommendedName>
        <fullName evidence="3">Four helix bundle protein</fullName>
    </recommendedName>
</protein>
<dbReference type="SUPFAM" id="SSF158446">
    <property type="entry name" value="IVS-encoded protein-like"/>
    <property type="match status" value="1"/>
</dbReference>
<dbReference type="Proteomes" id="UP000683507">
    <property type="component" value="Chromosome"/>
</dbReference>
<dbReference type="Pfam" id="PF05635">
    <property type="entry name" value="23S_rRNA_IVP"/>
    <property type="match status" value="1"/>
</dbReference>
<dbReference type="AlphaFoldDB" id="A0A916NBJ6"/>
<dbReference type="Gene3D" id="1.20.1440.60">
    <property type="entry name" value="23S rRNA-intervening sequence"/>
    <property type="match status" value="1"/>
</dbReference>
<dbReference type="CDD" id="cd16377">
    <property type="entry name" value="23S_rRNA_IVP_like"/>
    <property type="match status" value="1"/>
</dbReference>
<proteinExistence type="predicted"/>
<evidence type="ECO:0008006" key="3">
    <source>
        <dbReference type="Google" id="ProtNLM"/>
    </source>
</evidence>
<organism evidence="1 2">
    <name type="scientific">Parvicella tangerina</name>
    <dbReference type="NCBI Taxonomy" id="2829795"/>
    <lineage>
        <taxon>Bacteria</taxon>
        <taxon>Pseudomonadati</taxon>
        <taxon>Bacteroidota</taxon>
        <taxon>Flavobacteriia</taxon>
        <taxon>Flavobacteriales</taxon>
        <taxon>Parvicellaceae</taxon>
        <taxon>Parvicella</taxon>
    </lineage>
</organism>
<dbReference type="InterPro" id="IPR012657">
    <property type="entry name" value="23S_rRNA-intervening_sequence"/>
</dbReference>
<keyword evidence="2" id="KW-1185">Reference proteome</keyword>
<name>A0A916NBJ6_9FLAO</name>
<gene>
    <name evidence="1" type="ORF">CRYO30217_02162</name>
</gene>
<reference evidence="1" key="1">
    <citation type="submission" date="2021-04" db="EMBL/GenBank/DDBJ databases">
        <authorList>
            <person name="Rodrigo-Torres L."/>
            <person name="Arahal R. D."/>
            <person name="Lucena T."/>
        </authorList>
    </citation>
    <scope>NUCLEOTIDE SEQUENCE</scope>
    <source>
        <strain evidence="1">AS29M-1</strain>
    </source>
</reference>
<dbReference type="PANTHER" id="PTHR38471:SF2">
    <property type="entry name" value="FOUR HELIX BUNDLE PROTEIN"/>
    <property type="match status" value="1"/>
</dbReference>